<accession>A0AAD6T378</accession>
<evidence type="ECO:0000313" key="1">
    <source>
        <dbReference type="EMBL" id="KAJ7037991.1"/>
    </source>
</evidence>
<organism evidence="1 2">
    <name type="scientific">Mycena alexandri</name>
    <dbReference type="NCBI Taxonomy" id="1745969"/>
    <lineage>
        <taxon>Eukaryota</taxon>
        <taxon>Fungi</taxon>
        <taxon>Dikarya</taxon>
        <taxon>Basidiomycota</taxon>
        <taxon>Agaricomycotina</taxon>
        <taxon>Agaricomycetes</taxon>
        <taxon>Agaricomycetidae</taxon>
        <taxon>Agaricales</taxon>
        <taxon>Marasmiineae</taxon>
        <taxon>Mycenaceae</taxon>
        <taxon>Mycena</taxon>
    </lineage>
</organism>
<dbReference type="SUPFAM" id="SSF52047">
    <property type="entry name" value="RNI-like"/>
    <property type="match status" value="1"/>
</dbReference>
<name>A0AAD6T378_9AGAR</name>
<dbReference type="Gene3D" id="3.80.10.10">
    <property type="entry name" value="Ribonuclease Inhibitor"/>
    <property type="match status" value="1"/>
</dbReference>
<evidence type="ECO:0008006" key="3">
    <source>
        <dbReference type="Google" id="ProtNLM"/>
    </source>
</evidence>
<dbReference type="EMBL" id="JARJCM010000034">
    <property type="protein sequence ID" value="KAJ7037991.1"/>
    <property type="molecule type" value="Genomic_DNA"/>
</dbReference>
<gene>
    <name evidence="1" type="ORF">C8F04DRAFT_1090953</name>
</gene>
<proteinExistence type="predicted"/>
<protein>
    <recommendedName>
        <fullName evidence="3">F-box domain-containing protein</fullName>
    </recommendedName>
</protein>
<evidence type="ECO:0000313" key="2">
    <source>
        <dbReference type="Proteomes" id="UP001218188"/>
    </source>
</evidence>
<comment type="caution">
    <text evidence="1">The sequence shown here is derived from an EMBL/GenBank/DDBJ whole genome shotgun (WGS) entry which is preliminary data.</text>
</comment>
<dbReference type="Proteomes" id="UP001218188">
    <property type="component" value="Unassembled WGS sequence"/>
</dbReference>
<reference evidence="1" key="1">
    <citation type="submission" date="2023-03" db="EMBL/GenBank/DDBJ databases">
        <title>Massive genome expansion in bonnet fungi (Mycena s.s.) driven by repeated elements and novel gene families across ecological guilds.</title>
        <authorList>
            <consortium name="Lawrence Berkeley National Laboratory"/>
            <person name="Harder C.B."/>
            <person name="Miyauchi S."/>
            <person name="Viragh M."/>
            <person name="Kuo A."/>
            <person name="Thoen E."/>
            <person name="Andreopoulos B."/>
            <person name="Lu D."/>
            <person name="Skrede I."/>
            <person name="Drula E."/>
            <person name="Henrissat B."/>
            <person name="Morin E."/>
            <person name="Kohler A."/>
            <person name="Barry K."/>
            <person name="LaButti K."/>
            <person name="Morin E."/>
            <person name="Salamov A."/>
            <person name="Lipzen A."/>
            <person name="Mereny Z."/>
            <person name="Hegedus B."/>
            <person name="Baldrian P."/>
            <person name="Stursova M."/>
            <person name="Weitz H."/>
            <person name="Taylor A."/>
            <person name="Grigoriev I.V."/>
            <person name="Nagy L.G."/>
            <person name="Martin F."/>
            <person name="Kauserud H."/>
        </authorList>
    </citation>
    <scope>NUCLEOTIDE SEQUENCE</scope>
    <source>
        <strain evidence="1">CBHHK200</strain>
    </source>
</reference>
<sequence>MHHCLKILEIVDAICVHLDPPFNRVSSFRDLAAVARTCTTFSGPALDHLWKSPPLDRLLTRCMPSDLWELERELKPLRPIRARDWDRLRLYAPRVRILASHDDNWLSSDALQALSVSLPERLFQNLKTLNWEHLDDEFHYIRLFLSSTLTSLRFALTSFPAVSLLSTLASVCPRLTDVSIKSSGYTKEISEFVCAIQRPEKLKLLVHLSRLQTLKSLDLNTLPSGLNMSSVQGTNTFSALRTLRLTESDSVLTTEFLGLCSGVPLKKFGRCFDEFTTAAKMHALFIAMAAGFSHTSLEQLVLDNGCEEAAGADPAVYLISHHSLLPLLCFTNLVILCIASPMGFDLDDGAVSDFARALPHVETFQLTACFPTHIPPNHPRYCPRLSTLGIALDATTVPTIDLNRSQDGGVLQLNLGCLDVEHSTVGRAMPVARFLSSVFPNLDTIYTHREHFPNGEEEMLEHGVAIGHHNRWKEVAELLFEVPAIREEGRALERKVSGLE</sequence>
<dbReference type="InterPro" id="IPR032675">
    <property type="entry name" value="LRR_dom_sf"/>
</dbReference>
<dbReference type="AlphaFoldDB" id="A0AAD6T378"/>
<keyword evidence="2" id="KW-1185">Reference proteome</keyword>